<keyword evidence="1" id="KW-0812">Transmembrane</keyword>
<feature type="transmembrane region" description="Helical" evidence="1">
    <location>
        <begin position="48"/>
        <end position="68"/>
    </location>
</feature>
<organism evidence="2 3">
    <name type="scientific">Mucilaginibacter agri</name>
    <dbReference type="NCBI Taxonomy" id="2695265"/>
    <lineage>
        <taxon>Bacteria</taxon>
        <taxon>Pseudomonadati</taxon>
        <taxon>Bacteroidota</taxon>
        <taxon>Sphingobacteriia</taxon>
        <taxon>Sphingobacteriales</taxon>
        <taxon>Sphingobacteriaceae</taxon>
        <taxon>Mucilaginibacter</taxon>
    </lineage>
</organism>
<keyword evidence="3" id="KW-1185">Reference proteome</keyword>
<reference evidence="2" key="1">
    <citation type="submission" date="2020-01" db="EMBL/GenBank/DDBJ databases">
        <authorList>
            <person name="Seo Y.L."/>
        </authorList>
    </citation>
    <scope>NUCLEOTIDE SEQUENCE</scope>
    <source>
        <strain evidence="2">R11</strain>
    </source>
</reference>
<feature type="transmembrane region" description="Helical" evidence="1">
    <location>
        <begin position="80"/>
        <end position="103"/>
    </location>
</feature>
<evidence type="ECO:0000313" key="3">
    <source>
        <dbReference type="Proteomes" id="UP000638732"/>
    </source>
</evidence>
<proteinExistence type="predicted"/>
<name>A0A965ZJJ3_9SPHI</name>
<keyword evidence="1" id="KW-1133">Transmembrane helix</keyword>
<dbReference type="AlphaFoldDB" id="A0A965ZJJ3"/>
<keyword evidence="1" id="KW-0472">Membrane</keyword>
<dbReference type="Proteomes" id="UP000638732">
    <property type="component" value="Unassembled WGS sequence"/>
</dbReference>
<reference evidence="2" key="2">
    <citation type="submission" date="2020-10" db="EMBL/GenBank/DDBJ databases">
        <title>Mucilaginibacter sp. nov., isolated from soil.</title>
        <authorList>
            <person name="Jeon C.O."/>
        </authorList>
    </citation>
    <scope>NUCLEOTIDE SEQUENCE</scope>
    <source>
        <strain evidence="2">R11</strain>
    </source>
</reference>
<evidence type="ECO:0000256" key="1">
    <source>
        <dbReference type="SAM" id="Phobius"/>
    </source>
</evidence>
<protein>
    <submittedName>
        <fullName evidence="2">Uncharacterized protein</fullName>
    </submittedName>
</protein>
<dbReference type="EMBL" id="WWEO01000045">
    <property type="protein sequence ID" value="NCD71825.1"/>
    <property type="molecule type" value="Genomic_DNA"/>
</dbReference>
<comment type="caution">
    <text evidence="2">The sequence shown here is derived from an EMBL/GenBank/DDBJ whole genome shotgun (WGS) entry which is preliminary data.</text>
</comment>
<sequence length="148" mass="16818">MAIAMNKWLAQRKLSVLWFANSGIIILLFVFFTIVNRFGSHNDTAWEWLTANIVPTLTLMIGTFANSDSRTNADVFIEKFYYRLALTVSAFYFLLMYLTILMAPIAFSLINISMVDLLTNSKIYFNVSQGVVTLVLGLFFTKKGTESE</sequence>
<evidence type="ECO:0000313" key="2">
    <source>
        <dbReference type="EMBL" id="NCD71825.1"/>
    </source>
</evidence>
<accession>A0A965ZJJ3</accession>
<feature type="transmembrane region" description="Helical" evidence="1">
    <location>
        <begin position="16"/>
        <end position="36"/>
    </location>
</feature>
<feature type="transmembrane region" description="Helical" evidence="1">
    <location>
        <begin position="123"/>
        <end position="141"/>
    </location>
</feature>
<gene>
    <name evidence="2" type="ORF">GSY63_20850</name>
</gene>